<dbReference type="OrthoDB" id="6493579at2759"/>
<dbReference type="PANTHER" id="PTHR10380">
    <property type="entry name" value="CUTICLE PROTEIN"/>
    <property type="match status" value="1"/>
</dbReference>
<dbReference type="Pfam" id="PF00379">
    <property type="entry name" value="Chitin_bind_4"/>
    <property type="match status" value="1"/>
</dbReference>
<dbReference type="PRINTS" id="PR00947">
    <property type="entry name" value="CUTICLE"/>
</dbReference>
<dbReference type="AlphaFoldDB" id="A0A7R8YLT3"/>
<proteinExistence type="predicted"/>
<dbReference type="EMBL" id="LR899009">
    <property type="protein sequence ID" value="CAD7076722.1"/>
    <property type="molecule type" value="Genomic_DNA"/>
</dbReference>
<reference evidence="4 5" key="1">
    <citation type="submission" date="2020-11" db="EMBL/GenBank/DDBJ databases">
        <authorList>
            <person name="Wallbank WR R."/>
            <person name="Pardo Diaz C."/>
            <person name="Kozak K."/>
            <person name="Martin S."/>
            <person name="Jiggins C."/>
            <person name="Moest M."/>
            <person name="Warren A I."/>
            <person name="Generalovic N T."/>
            <person name="Byers J.R.P. K."/>
            <person name="Montejo-Kovacevich G."/>
            <person name="Yen C E."/>
        </authorList>
    </citation>
    <scope>NUCLEOTIDE SEQUENCE [LARGE SCALE GENOMIC DNA]</scope>
</reference>
<dbReference type="PROSITE" id="PS51155">
    <property type="entry name" value="CHIT_BIND_RR_2"/>
    <property type="match status" value="1"/>
</dbReference>
<organism evidence="4 5">
    <name type="scientific">Hermetia illucens</name>
    <name type="common">Black soldier fly</name>
    <dbReference type="NCBI Taxonomy" id="343691"/>
    <lineage>
        <taxon>Eukaryota</taxon>
        <taxon>Metazoa</taxon>
        <taxon>Ecdysozoa</taxon>
        <taxon>Arthropoda</taxon>
        <taxon>Hexapoda</taxon>
        <taxon>Insecta</taxon>
        <taxon>Pterygota</taxon>
        <taxon>Neoptera</taxon>
        <taxon>Endopterygota</taxon>
        <taxon>Diptera</taxon>
        <taxon>Brachycera</taxon>
        <taxon>Stratiomyomorpha</taxon>
        <taxon>Stratiomyidae</taxon>
        <taxon>Hermetiinae</taxon>
        <taxon>Hermetia</taxon>
    </lineage>
</organism>
<gene>
    <name evidence="4" type="ORF">HERILL_LOCUS122</name>
</gene>
<keyword evidence="5" id="KW-1185">Reference proteome</keyword>
<dbReference type="GO" id="GO:0062129">
    <property type="term" value="C:chitin-based extracellular matrix"/>
    <property type="evidence" value="ECO:0007669"/>
    <property type="project" value="TreeGrafter"/>
</dbReference>
<feature type="signal peptide" evidence="3">
    <location>
        <begin position="1"/>
        <end position="17"/>
    </location>
</feature>
<feature type="chain" id="PRO_5030588144" evidence="3">
    <location>
        <begin position="18"/>
        <end position="169"/>
    </location>
</feature>
<dbReference type="InterPro" id="IPR031311">
    <property type="entry name" value="CHIT_BIND_RR_consensus"/>
</dbReference>
<dbReference type="InParanoid" id="A0A7R8YLT3"/>
<evidence type="ECO:0000313" key="4">
    <source>
        <dbReference type="EMBL" id="CAD7076722.1"/>
    </source>
</evidence>
<protein>
    <submittedName>
        <fullName evidence="4">Uncharacterized protein</fullName>
    </submittedName>
</protein>
<evidence type="ECO:0000256" key="3">
    <source>
        <dbReference type="SAM" id="SignalP"/>
    </source>
</evidence>
<evidence type="ECO:0000256" key="2">
    <source>
        <dbReference type="PROSITE-ProRule" id="PRU00497"/>
    </source>
</evidence>
<dbReference type="PANTHER" id="PTHR10380:SF237">
    <property type="entry name" value="CUTICULAR PROTEIN 65AU, ISOFORM A-RELATED"/>
    <property type="match status" value="1"/>
</dbReference>
<sequence>MFSKLLVVASFVAFAASLQAPNSAFLPPFSQIPVARRQIQFLPQPTLRPYAPVPTPIAYRQTGEASARILKQDSDISPDGSYQYAYETENGISAQESGVPKSLGGNPPEIAEQVQGAFSYTSPEGEHVVLQYAANENGFQPSGSHIPTPPPIPEAIARSLQFLQANGRL</sequence>
<keyword evidence="3" id="KW-0732">Signal</keyword>
<dbReference type="GO" id="GO:0008010">
    <property type="term" value="F:structural constituent of chitin-based larval cuticle"/>
    <property type="evidence" value="ECO:0007669"/>
    <property type="project" value="TreeGrafter"/>
</dbReference>
<dbReference type="OMA" id="MSARCVC"/>
<evidence type="ECO:0000256" key="1">
    <source>
        <dbReference type="ARBA" id="ARBA00022460"/>
    </source>
</evidence>
<evidence type="ECO:0000313" key="5">
    <source>
        <dbReference type="Proteomes" id="UP000594454"/>
    </source>
</evidence>
<dbReference type="PROSITE" id="PS00233">
    <property type="entry name" value="CHIT_BIND_RR_1"/>
    <property type="match status" value="1"/>
</dbReference>
<name>A0A7R8YLT3_HERIL</name>
<dbReference type="InterPro" id="IPR000618">
    <property type="entry name" value="Insect_cuticle"/>
</dbReference>
<dbReference type="InterPro" id="IPR050468">
    <property type="entry name" value="Cuticle_Struct_Prot"/>
</dbReference>
<keyword evidence="1 2" id="KW-0193">Cuticle</keyword>
<accession>A0A7R8YLT3</accession>
<dbReference type="Proteomes" id="UP000594454">
    <property type="component" value="Chromosome 1"/>
</dbReference>